<evidence type="ECO:0000313" key="3">
    <source>
        <dbReference type="Proteomes" id="UP000290921"/>
    </source>
</evidence>
<protein>
    <submittedName>
        <fullName evidence="2">Stage V sporulation protein R</fullName>
    </submittedName>
</protein>
<proteinExistence type="predicted"/>
<dbReference type="EMBL" id="QMAP01000001">
    <property type="protein sequence ID" value="RXI50633.1"/>
    <property type="molecule type" value="Genomic_DNA"/>
</dbReference>
<dbReference type="InterPro" id="IPR056174">
    <property type="entry name" value="SpoVR_N"/>
</dbReference>
<organism evidence="2 3">
    <name type="scientific">Clostridium tetani</name>
    <dbReference type="NCBI Taxonomy" id="1513"/>
    <lineage>
        <taxon>Bacteria</taxon>
        <taxon>Bacillati</taxon>
        <taxon>Bacillota</taxon>
        <taxon>Clostridia</taxon>
        <taxon>Eubacteriales</taxon>
        <taxon>Clostridiaceae</taxon>
        <taxon>Clostridium</taxon>
    </lineage>
</organism>
<sequence length="417" mass="49799">MEGFKRYIKARDEGGERMKYNLKDLEYWSDKIEYIAKDLGLNYYDQEFEIINYNEMLCYEAYLGMPSRYPHWSFGKNYDKLRTLYQHNIMGLPYEIVINSNPCIAYLMKDNPLPLQILTMAHVYGHNDFFKNNRMFKENTEGEKVLDNFKNNSKLIRKYADDFNIGRKKVERVLDIAHSIKFQEELITYIMNSKRLEKWQRDILRIVKEESIYFISQIETKIINEGWASFWHYEILKFLDLPQDYFIDIIRIHNSVVAPIVGKLNPYNIGFNLFKSIEKKYGRYKIFEAREIERDESFIRKYLDEELCINLNLYKYGFYDGENIVEGTLKDIGFEGMKDTLYLNCGINTIPNIIIKDDNNNLILKQQCDIRELNIEYAKETLKNIVEILNKKVILETTENGENILIMCNLNKEIVYK</sequence>
<comment type="caution">
    <text evidence="2">The sequence shown here is derived from an EMBL/GenBank/DDBJ whole genome shotgun (WGS) entry which is preliminary data.</text>
</comment>
<evidence type="ECO:0000313" key="2">
    <source>
        <dbReference type="EMBL" id="RXI50633.1"/>
    </source>
</evidence>
<dbReference type="PANTHER" id="PTHR30029">
    <property type="entry name" value="STAGE V SPORULATION PROTEIN R"/>
    <property type="match status" value="1"/>
</dbReference>
<gene>
    <name evidence="2" type="ORF">DP130_01285</name>
</gene>
<feature type="domain" description="SpoVR protein-like N-terminal" evidence="1">
    <location>
        <begin position="183"/>
        <end position="347"/>
    </location>
</feature>
<dbReference type="InterPro" id="IPR007390">
    <property type="entry name" value="Spore_V_R"/>
</dbReference>
<accession>A0A4Q0VGF8</accession>
<dbReference type="AlphaFoldDB" id="A0A4Q0VGF8"/>
<name>A0A4Q0VGF8_CLOTA</name>
<dbReference type="Pfam" id="PF04293">
    <property type="entry name" value="SpoVR"/>
    <property type="match status" value="2"/>
</dbReference>
<evidence type="ECO:0000259" key="1">
    <source>
        <dbReference type="Pfam" id="PF04293"/>
    </source>
</evidence>
<dbReference type="PANTHER" id="PTHR30029:SF2">
    <property type="entry name" value="STAGE V SPORULATION PROTEIN R"/>
    <property type="match status" value="1"/>
</dbReference>
<dbReference type="Proteomes" id="UP000290921">
    <property type="component" value="Unassembled WGS sequence"/>
</dbReference>
<feature type="domain" description="SpoVR protein-like N-terminal" evidence="1">
    <location>
        <begin position="20"/>
        <end position="182"/>
    </location>
</feature>
<reference evidence="2 3" key="1">
    <citation type="submission" date="2018-06" db="EMBL/GenBank/DDBJ databases">
        <title>Genome conservation of Clostridium tetani.</title>
        <authorList>
            <person name="Bruggemann H."/>
            <person name="Popoff M.R."/>
        </authorList>
    </citation>
    <scope>NUCLEOTIDE SEQUENCE [LARGE SCALE GENOMIC DNA]</scope>
    <source>
        <strain evidence="2 3">2017.061</strain>
    </source>
</reference>